<dbReference type="SUPFAM" id="SSF49764">
    <property type="entry name" value="HSP20-like chaperones"/>
    <property type="match status" value="1"/>
</dbReference>
<dbReference type="CDD" id="cd06464">
    <property type="entry name" value="ACD_sHsps-like"/>
    <property type="match status" value="1"/>
</dbReference>
<proteinExistence type="inferred from homology"/>
<dbReference type="InterPro" id="IPR002068">
    <property type="entry name" value="A-crystallin/Hsp20_dom"/>
</dbReference>
<dbReference type="VEuPathDB" id="FungiDB:AAP_03444"/>
<sequence length="198" mass="22818">MAFYNFSNAGRDFYNPDTGSPIIFFDDSDDDYVYAFIDDDDERQKPVKRRRQAEHKRNSSKRNQRTIARAPASDTESREQLPEKQYSIDLPDITGTWFAPRFDVRETQDNYYLHGELPGVEQEDVDIEFTDPRTIQVRGFVNRAYDDYNSPDNVDETSGSEEESDSIEDEFASVSADSSDAETWLCVANYIQQKQDGG</sequence>
<feature type="region of interest" description="Disordered" evidence="2">
    <location>
        <begin position="43"/>
        <end position="85"/>
    </location>
</feature>
<evidence type="ECO:0000313" key="5">
    <source>
        <dbReference type="Proteomes" id="UP000242877"/>
    </source>
</evidence>
<accession>A0A167YFG9</accession>
<dbReference type="InterPro" id="IPR008978">
    <property type="entry name" value="HSP20-like_chaperone"/>
</dbReference>
<comment type="caution">
    <text evidence="4">The sequence shown here is derived from an EMBL/GenBank/DDBJ whole genome shotgun (WGS) entry which is preliminary data.</text>
</comment>
<evidence type="ECO:0000313" key="4">
    <source>
        <dbReference type="EMBL" id="KZZ91274.1"/>
    </source>
</evidence>
<feature type="region of interest" description="Disordered" evidence="2">
    <location>
        <begin position="145"/>
        <end position="180"/>
    </location>
</feature>
<dbReference type="PROSITE" id="PS01031">
    <property type="entry name" value="SHSP"/>
    <property type="match status" value="1"/>
</dbReference>
<feature type="compositionally biased region" description="Basic residues" evidence="2">
    <location>
        <begin position="46"/>
        <end position="64"/>
    </location>
</feature>
<reference evidence="4 5" key="1">
    <citation type="journal article" date="2016" name="Genome Biol. Evol.">
        <title>Divergent and convergent evolution of fungal pathogenicity.</title>
        <authorList>
            <person name="Shang Y."/>
            <person name="Xiao G."/>
            <person name="Zheng P."/>
            <person name="Cen K."/>
            <person name="Zhan S."/>
            <person name="Wang C."/>
        </authorList>
    </citation>
    <scope>NUCLEOTIDE SEQUENCE [LARGE SCALE GENOMIC DNA]</scope>
    <source>
        <strain evidence="4 5">ARSEF 7405</strain>
    </source>
</reference>
<feature type="compositionally biased region" description="Acidic residues" evidence="2">
    <location>
        <begin position="153"/>
        <end position="171"/>
    </location>
</feature>
<comment type="similarity">
    <text evidence="1">Belongs to the small heat shock protein (HSP20) family.</text>
</comment>
<evidence type="ECO:0000259" key="3">
    <source>
        <dbReference type="PROSITE" id="PS01031"/>
    </source>
</evidence>
<evidence type="ECO:0000256" key="1">
    <source>
        <dbReference type="PROSITE-ProRule" id="PRU00285"/>
    </source>
</evidence>
<dbReference type="Proteomes" id="UP000242877">
    <property type="component" value="Unassembled WGS sequence"/>
</dbReference>
<gene>
    <name evidence="4" type="ORF">AAP_03444</name>
</gene>
<name>A0A167YFG9_9EURO</name>
<keyword evidence="5" id="KW-1185">Reference proteome</keyword>
<dbReference type="EMBL" id="AZGZ01000014">
    <property type="protein sequence ID" value="KZZ91274.1"/>
    <property type="molecule type" value="Genomic_DNA"/>
</dbReference>
<protein>
    <submittedName>
        <fullName evidence="4">HSP20-like chaperone</fullName>
    </submittedName>
</protein>
<feature type="domain" description="SHSP" evidence="3">
    <location>
        <begin position="93"/>
        <end position="198"/>
    </location>
</feature>
<dbReference type="Gene3D" id="2.60.40.790">
    <property type="match status" value="1"/>
</dbReference>
<evidence type="ECO:0000256" key="2">
    <source>
        <dbReference type="SAM" id="MobiDB-lite"/>
    </source>
</evidence>
<organism evidence="4 5">
    <name type="scientific">Ascosphaera apis ARSEF 7405</name>
    <dbReference type="NCBI Taxonomy" id="392613"/>
    <lineage>
        <taxon>Eukaryota</taxon>
        <taxon>Fungi</taxon>
        <taxon>Dikarya</taxon>
        <taxon>Ascomycota</taxon>
        <taxon>Pezizomycotina</taxon>
        <taxon>Eurotiomycetes</taxon>
        <taxon>Eurotiomycetidae</taxon>
        <taxon>Onygenales</taxon>
        <taxon>Ascosphaeraceae</taxon>
        <taxon>Ascosphaera</taxon>
    </lineage>
</organism>
<dbReference type="OrthoDB" id="1431247at2759"/>
<dbReference type="AlphaFoldDB" id="A0A167YFG9"/>